<sequence>MQSAQLKHRERENEMAWRAMAASSRGFENLLPSSTFRPRLMFFYGTLTLEHLRKRLLGTDARGDPPGGPPKDATIRGWAVKMWGPYPALVESEPKEDSVVHGKVWLVLEEEQLQRIQRYDGKQYRMTAVEVYVEGSSTPESAYAMVWNSDPSVLRDGAFDPSAFYFRQPQGSGEKDESHAEGERPAQSFDPKLFFFYDTYELNHVLKQVLGFDDPTPTLRDAWIQGYIFKMWGRSPALVKSEPYDKDLVIYGKAWNVTEERIWNELEHYKGDKYKVKIVSVLLGKNTFPEVGYTFVWNGDTDELNRAPANSNGNGNGNGKPMPSSPGPSARPPSRTLHNFTPRLLFFYGALTLEPILKRVVGLKDAPLLRDATICGYIPKMWDDTPALVQGDADVVTRGKAWTCSDEDHMQRIVREIGETYRLQSVEVTLEDGKVSNPGFTFVWSGKPDMLKDGQFDPSKFS</sequence>
<dbReference type="CDD" id="cd06661">
    <property type="entry name" value="GGCT_like"/>
    <property type="match status" value="2"/>
</dbReference>
<accession>A0AAW0BUB7</accession>
<dbReference type="EMBL" id="JAYKXP010000076">
    <property type="protein sequence ID" value="KAK7030405.1"/>
    <property type="molecule type" value="Genomic_DNA"/>
</dbReference>
<dbReference type="PANTHER" id="PTHR31544">
    <property type="entry name" value="AIG2-LIKE PROTEIN D"/>
    <property type="match status" value="1"/>
</dbReference>
<reference evidence="6 7" key="1">
    <citation type="submission" date="2024-01" db="EMBL/GenBank/DDBJ databases">
        <title>A draft genome for a cacao thread blight-causing isolate of Paramarasmius palmivorus.</title>
        <authorList>
            <person name="Baruah I.K."/>
            <person name="Bukari Y."/>
            <person name="Amoako-Attah I."/>
            <person name="Meinhardt L.W."/>
            <person name="Bailey B.A."/>
            <person name="Cohen S.P."/>
        </authorList>
    </citation>
    <scope>NUCLEOTIDE SEQUENCE [LARGE SCALE GENOMIC DNA]</scope>
    <source>
        <strain evidence="6 7">GH-12</strain>
    </source>
</reference>
<name>A0AAW0BUB7_9AGAR</name>
<feature type="domain" description="Gamma-glutamylcyclotransferase AIG2-like" evidence="5">
    <location>
        <begin position="41"/>
        <end position="149"/>
    </location>
</feature>
<dbReference type="Gene3D" id="3.10.490.10">
    <property type="entry name" value="Gamma-glutamyl cyclotransferase-like"/>
    <property type="match status" value="3"/>
</dbReference>
<evidence type="ECO:0000256" key="4">
    <source>
        <dbReference type="SAM" id="MobiDB-lite"/>
    </source>
</evidence>
<keyword evidence="7" id="KW-1185">Reference proteome</keyword>
<dbReference type="SUPFAM" id="SSF110857">
    <property type="entry name" value="Gamma-glutamyl cyclotransferase-like"/>
    <property type="match status" value="3"/>
</dbReference>
<evidence type="ECO:0000256" key="1">
    <source>
        <dbReference type="ARBA" id="ARBA00008861"/>
    </source>
</evidence>
<dbReference type="GO" id="GO:0016740">
    <property type="term" value="F:transferase activity"/>
    <property type="evidence" value="ECO:0007669"/>
    <property type="project" value="UniProtKB-KW"/>
</dbReference>
<evidence type="ECO:0000259" key="5">
    <source>
        <dbReference type="Pfam" id="PF06094"/>
    </source>
</evidence>
<dbReference type="InterPro" id="IPR009288">
    <property type="entry name" value="AIG2-like_dom"/>
</dbReference>
<dbReference type="InterPro" id="IPR013024">
    <property type="entry name" value="GGCT-like"/>
</dbReference>
<dbReference type="PANTHER" id="PTHR31544:SF4">
    <property type="entry name" value="GAMMA-GLUTAMYLCYCLOTRANSFERASE-RELATED"/>
    <property type="match status" value="1"/>
</dbReference>
<evidence type="ECO:0000313" key="6">
    <source>
        <dbReference type="EMBL" id="KAK7030405.1"/>
    </source>
</evidence>
<keyword evidence="2" id="KW-0808">Transferase</keyword>
<proteinExistence type="inferred from homology"/>
<dbReference type="Pfam" id="PF06094">
    <property type="entry name" value="GGACT"/>
    <property type="match status" value="2"/>
</dbReference>
<feature type="domain" description="Gamma-glutamylcyclotransferase AIG2-like" evidence="5">
    <location>
        <begin position="195"/>
        <end position="303"/>
    </location>
</feature>
<dbReference type="InterPro" id="IPR045038">
    <property type="entry name" value="AIG2-like"/>
</dbReference>
<dbReference type="AlphaFoldDB" id="A0AAW0BUB7"/>
<dbReference type="Proteomes" id="UP001383192">
    <property type="component" value="Unassembled WGS sequence"/>
</dbReference>
<evidence type="ECO:0000256" key="2">
    <source>
        <dbReference type="ARBA" id="ARBA00022679"/>
    </source>
</evidence>
<evidence type="ECO:0000256" key="3">
    <source>
        <dbReference type="ARBA" id="ARBA00030602"/>
    </source>
</evidence>
<evidence type="ECO:0000313" key="7">
    <source>
        <dbReference type="Proteomes" id="UP001383192"/>
    </source>
</evidence>
<protein>
    <recommendedName>
        <fullName evidence="3">Putative gamma-glutamylcyclotransferase</fullName>
    </recommendedName>
</protein>
<dbReference type="InterPro" id="IPR036568">
    <property type="entry name" value="GGCT-like_sf"/>
</dbReference>
<comment type="similarity">
    <text evidence="1">Belongs to the gamma-glutamylcyclotransferase family.</text>
</comment>
<organism evidence="6 7">
    <name type="scientific">Paramarasmius palmivorus</name>
    <dbReference type="NCBI Taxonomy" id="297713"/>
    <lineage>
        <taxon>Eukaryota</taxon>
        <taxon>Fungi</taxon>
        <taxon>Dikarya</taxon>
        <taxon>Basidiomycota</taxon>
        <taxon>Agaricomycotina</taxon>
        <taxon>Agaricomycetes</taxon>
        <taxon>Agaricomycetidae</taxon>
        <taxon>Agaricales</taxon>
        <taxon>Marasmiineae</taxon>
        <taxon>Marasmiaceae</taxon>
        <taxon>Paramarasmius</taxon>
    </lineage>
</organism>
<comment type="caution">
    <text evidence="6">The sequence shown here is derived from an EMBL/GenBank/DDBJ whole genome shotgun (WGS) entry which is preliminary data.</text>
</comment>
<gene>
    <name evidence="6" type="ORF">VNI00_014149</name>
</gene>
<feature type="region of interest" description="Disordered" evidence="4">
    <location>
        <begin position="304"/>
        <end position="334"/>
    </location>
</feature>